<evidence type="ECO:0000259" key="11">
    <source>
        <dbReference type="PROSITE" id="PS51017"/>
    </source>
</evidence>
<dbReference type="Proteomes" id="UP001054252">
    <property type="component" value="Unassembled WGS sequence"/>
</dbReference>
<evidence type="ECO:0000256" key="5">
    <source>
        <dbReference type="ARBA" id="ARBA00022771"/>
    </source>
</evidence>
<dbReference type="GO" id="GO:0006355">
    <property type="term" value="P:regulation of DNA-templated transcription"/>
    <property type="evidence" value="ECO:0007669"/>
    <property type="project" value="UniProtKB-ARBA"/>
</dbReference>
<keyword evidence="13" id="KW-1185">Reference proteome</keyword>
<evidence type="ECO:0000313" key="13">
    <source>
        <dbReference type="Proteomes" id="UP001054252"/>
    </source>
</evidence>
<keyword evidence="7 9" id="KW-0539">Nucleus</keyword>
<dbReference type="Pfam" id="PF06203">
    <property type="entry name" value="CCT"/>
    <property type="match status" value="1"/>
</dbReference>
<dbReference type="CDD" id="cd19821">
    <property type="entry name" value="Bbox1_BBX-like"/>
    <property type="match status" value="2"/>
</dbReference>
<dbReference type="InterPro" id="IPR049808">
    <property type="entry name" value="CONSTANS-like_Bbox1"/>
</dbReference>
<name>A0AAV5HK96_9ROSI</name>
<dbReference type="AlphaFoldDB" id="A0AAV5HK96"/>
<protein>
    <submittedName>
        <fullName evidence="12">Uncharacterized protein</fullName>
    </submittedName>
</protein>
<evidence type="ECO:0000259" key="10">
    <source>
        <dbReference type="PROSITE" id="PS50119"/>
    </source>
</evidence>
<evidence type="ECO:0000256" key="2">
    <source>
        <dbReference type="ARBA" id="ARBA00010024"/>
    </source>
</evidence>
<evidence type="ECO:0000256" key="7">
    <source>
        <dbReference type="ARBA" id="ARBA00023242"/>
    </source>
</evidence>
<comment type="similarity">
    <text evidence="2">Belongs to the CONSTANS family.</text>
</comment>
<sequence>MKPQGEQRPKQRICDYCNESTAILFCRADTARLCFSCDRQVHSTNQLFTKHSRWQLCDSCSEFPASIFCETEHSVLCQNCDWETHNLSVSSAHHRRPIEGFTGCPSVSEFANIFGFNDLGDKAQFLGEGKSVCGDVGLDGLLYSFIWETPAIASLDELIVASDRNHGFNALDVPSVPKNRNASCGQHKEEILRQLRELAKSEPNLSHHNLHPGNSETILFPGYESSEVKGFADGVEGANQNFVPSVFRTYVEGNTKVPHKHLDTAGAMSQETNREGLEENSKNPIAAPSLPVFPKIAAHELNSQERDTAISRYKEKKRTRRYEKHVRYESRKVRAEARKRIKGRFAKVEH</sequence>
<evidence type="ECO:0000313" key="12">
    <source>
        <dbReference type="EMBL" id="GKU86746.1"/>
    </source>
</evidence>
<accession>A0AAV5HK96</accession>
<keyword evidence="3" id="KW-0479">Metal-binding</keyword>
<dbReference type="PANTHER" id="PTHR31717">
    <property type="entry name" value="ZINC FINGER PROTEIN CONSTANS-LIKE 10"/>
    <property type="match status" value="1"/>
</dbReference>
<comment type="subcellular location">
    <subcellularLocation>
        <location evidence="1 9">Nucleus</location>
    </subcellularLocation>
</comment>
<evidence type="ECO:0000256" key="9">
    <source>
        <dbReference type="PROSITE-ProRule" id="PRU00357"/>
    </source>
</evidence>
<evidence type="ECO:0000256" key="4">
    <source>
        <dbReference type="ARBA" id="ARBA00022737"/>
    </source>
</evidence>
<gene>
    <name evidence="12" type="ORF">SLEP1_g1233</name>
</gene>
<dbReference type="InterPro" id="IPR000315">
    <property type="entry name" value="Znf_B-box"/>
</dbReference>
<dbReference type="GO" id="GO:0005634">
    <property type="term" value="C:nucleus"/>
    <property type="evidence" value="ECO:0007669"/>
    <property type="project" value="UniProtKB-SubCell"/>
</dbReference>
<evidence type="ECO:0000256" key="8">
    <source>
        <dbReference type="PROSITE-ProRule" id="PRU00024"/>
    </source>
</evidence>
<comment type="caution">
    <text evidence="12">The sequence shown here is derived from an EMBL/GenBank/DDBJ whole genome shotgun (WGS) entry which is preliminary data.</text>
</comment>
<dbReference type="EMBL" id="BPVZ01000001">
    <property type="protein sequence ID" value="GKU86746.1"/>
    <property type="molecule type" value="Genomic_DNA"/>
</dbReference>
<feature type="domain" description="B box-type" evidence="10">
    <location>
        <begin position="9"/>
        <end position="56"/>
    </location>
</feature>
<keyword evidence="6" id="KW-0862">Zinc</keyword>
<evidence type="ECO:0000256" key="1">
    <source>
        <dbReference type="ARBA" id="ARBA00004123"/>
    </source>
</evidence>
<dbReference type="PROSITE" id="PS51017">
    <property type="entry name" value="CCT"/>
    <property type="match status" value="1"/>
</dbReference>
<dbReference type="GO" id="GO:0008270">
    <property type="term" value="F:zinc ion binding"/>
    <property type="evidence" value="ECO:0007669"/>
    <property type="project" value="UniProtKB-KW"/>
</dbReference>
<organism evidence="12 13">
    <name type="scientific">Rubroshorea leprosula</name>
    <dbReference type="NCBI Taxonomy" id="152421"/>
    <lineage>
        <taxon>Eukaryota</taxon>
        <taxon>Viridiplantae</taxon>
        <taxon>Streptophyta</taxon>
        <taxon>Embryophyta</taxon>
        <taxon>Tracheophyta</taxon>
        <taxon>Spermatophyta</taxon>
        <taxon>Magnoliopsida</taxon>
        <taxon>eudicotyledons</taxon>
        <taxon>Gunneridae</taxon>
        <taxon>Pentapetalae</taxon>
        <taxon>rosids</taxon>
        <taxon>malvids</taxon>
        <taxon>Malvales</taxon>
        <taxon>Dipterocarpaceae</taxon>
        <taxon>Rubroshorea</taxon>
    </lineage>
</organism>
<evidence type="ECO:0000256" key="3">
    <source>
        <dbReference type="ARBA" id="ARBA00022723"/>
    </source>
</evidence>
<reference evidence="12 13" key="1">
    <citation type="journal article" date="2021" name="Commun. Biol.">
        <title>The genome of Shorea leprosula (Dipterocarpaceae) highlights the ecological relevance of drought in aseasonal tropical rainforests.</title>
        <authorList>
            <person name="Ng K.K.S."/>
            <person name="Kobayashi M.J."/>
            <person name="Fawcett J.A."/>
            <person name="Hatakeyama M."/>
            <person name="Paape T."/>
            <person name="Ng C.H."/>
            <person name="Ang C.C."/>
            <person name="Tnah L.H."/>
            <person name="Lee C.T."/>
            <person name="Nishiyama T."/>
            <person name="Sese J."/>
            <person name="O'Brien M.J."/>
            <person name="Copetti D."/>
            <person name="Mohd Noor M.I."/>
            <person name="Ong R.C."/>
            <person name="Putra M."/>
            <person name="Sireger I.Z."/>
            <person name="Indrioko S."/>
            <person name="Kosugi Y."/>
            <person name="Izuno A."/>
            <person name="Isagi Y."/>
            <person name="Lee S.L."/>
            <person name="Shimizu K.K."/>
        </authorList>
    </citation>
    <scope>NUCLEOTIDE SEQUENCE [LARGE SCALE GENOMIC DNA]</scope>
    <source>
        <strain evidence="12">214</strain>
    </source>
</reference>
<dbReference type="PROSITE" id="PS50119">
    <property type="entry name" value="ZF_BBOX"/>
    <property type="match status" value="2"/>
</dbReference>
<dbReference type="SMART" id="SM00336">
    <property type="entry name" value="BBOX"/>
    <property type="match status" value="2"/>
</dbReference>
<feature type="domain" description="B box-type" evidence="10">
    <location>
        <begin position="52"/>
        <end position="98"/>
    </location>
</feature>
<evidence type="ECO:0000256" key="6">
    <source>
        <dbReference type="ARBA" id="ARBA00022833"/>
    </source>
</evidence>
<dbReference type="PANTHER" id="PTHR31717:SF58">
    <property type="entry name" value="ZINC FINGER PROTEIN CONSTANS-LIKE 13"/>
    <property type="match status" value="1"/>
</dbReference>
<proteinExistence type="inferred from homology"/>
<dbReference type="InterPro" id="IPR010402">
    <property type="entry name" value="CCT_domain"/>
</dbReference>
<keyword evidence="4" id="KW-0677">Repeat</keyword>
<feature type="domain" description="CCT" evidence="11">
    <location>
        <begin position="306"/>
        <end position="348"/>
    </location>
</feature>
<keyword evidence="5 8" id="KW-0863">Zinc-finger</keyword>
<dbReference type="Pfam" id="PF00643">
    <property type="entry name" value="zf-B_box"/>
    <property type="match status" value="2"/>
</dbReference>